<comment type="caution">
    <text evidence="2">The sequence shown here is derived from an EMBL/GenBank/DDBJ whole genome shotgun (WGS) entry which is preliminary data.</text>
</comment>
<keyword evidence="3" id="KW-1185">Reference proteome</keyword>
<feature type="region of interest" description="Disordered" evidence="1">
    <location>
        <begin position="29"/>
        <end position="50"/>
    </location>
</feature>
<protein>
    <submittedName>
        <fullName evidence="2">Uncharacterized protein</fullName>
    </submittedName>
</protein>
<organism evidence="2 3">
    <name type="scientific">Nonomuraea ferruginea</name>
    <dbReference type="NCBI Taxonomy" id="46174"/>
    <lineage>
        <taxon>Bacteria</taxon>
        <taxon>Bacillati</taxon>
        <taxon>Actinomycetota</taxon>
        <taxon>Actinomycetes</taxon>
        <taxon>Streptosporangiales</taxon>
        <taxon>Streptosporangiaceae</taxon>
        <taxon>Nonomuraea</taxon>
    </lineage>
</organism>
<dbReference type="EMBL" id="JAPNUD010000218">
    <property type="protein sequence ID" value="MDA0646706.1"/>
    <property type="molecule type" value="Genomic_DNA"/>
</dbReference>
<evidence type="ECO:0000256" key="1">
    <source>
        <dbReference type="SAM" id="MobiDB-lite"/>
    </source>
</evidence>
<evidence type="ECO:0000313" key="2">
    <source>
        <dbReference type="EMBL" id="MDA0646706.1"/>
    </source>
</evidence>
<sequence length="50" mass="6023">MNAEFEYTVMQHRARELRQEAAERRLARAAARARKPERRHRSLFGLLRES</sequence>
<reference evidence="2 3" key="1">
    <citation type="submission" date="2022-11" db="EMBL/GenBank/DDBJ databases">
        <title>Nonomuraea corallina sp. nov., a new species of the genus Nonomuraea isolated from sea side sediment in Thai sea.</title>
        <authorList>
            <person name="Ngamcharungchit C."/>
            <person name="Matsumoto A."/>
            <person name="Suriyachadkun C."/>
            <person name="Panbangred W."/>
            <person name="Inahashi Y."/>
            <person name="Intra B."/>
        </authorList>
    </citation>
    <scope>NUCLEOTIDE SEQUENCE [LARGE SCALE GENOMIC DNA]</scope>
    <source>
        <strain evidence="2 3">DSM 43553</strain>
    </source>
</reference>
<name>A0ABT4TCP3_9ACTN</name>
<accession>A0ABT4TCP3</accession>
<dbReference type="RefSeq" id="WP_187281349.1">
    <property type="nucleotide sequence ID" value="NZ_BAABFD010000003.1"/>
</dbReference>
<feature type="compositionally biased region" description="Basic residues" evidence="1">
    <location>
        <begin position="31"/>
        <end position="42"/>
    </location>
</feature>
<evidence type="ECO:0000313" key="3">
    <source>
        <dbReference type="Proteomes" id="UP001212498"/>
    </source>
</evidence>
<gene>
    <name evidence="2" type="ORF">OUY24_39290</name>
</gene>
<proteinExistence type="predicted"/>
<dbReference type="Proteomes" id="UP001212498">
    <property type="component" value="Unassembled WGS sequence"/>
</dbReference>